<evidence type="ECO:0000256" key="5">
    <source>
        <dbReference type="SAM" id="SignalP"/>
    </source>
</evidence>
<evidence type="ECO:0000256" key="1">
    <source>
        <dbReference type="ARBA" id="ARBA00000427"/>
    </source>
</evidence>
<feature type="chain" id="PRO_5045176410" description="exo-alpha-sialidase" evidence="5">
    <location>
        <begin position="22"/>
        <end position="507"/>
    </location>
</feature>
<evidence type="ECO:0000256" key="2">
    <source>
        <dbReference type="ARBA" id="ARBA00009348"/>
    </source>
</evidence>
<protein>
    <recommendedName>
        <fullName evidence="3">exo-alpha-sialidase</fullName>
        <ecNumber evidence="3">3.2.1.18</ecNumber>
    </recommendedName>
</protein>
<dbReference type="Gene3D" id="2.120.10.10">
    <property type="match status" value="1"/>
</dbReference>
<name>A0ABU7I579_9SPHI</name>
<dbReference type="InterPro" id="IPR026856">
    <property type="entry name" value="Sialidase_fam"/>
</dbReference>
<comment type="catalytic activity">
    <reaction evidence="1">
        <text>Hydrolysis of alpha-(2-&gt;3)-, alpha-(2-&gt;6)-, alpha-(2-&gt;8)- glycosidic linkages of terminal sialic acid residues in oligosaccharides, glycoproteins, glycolipids, colominic acid and synthetic substrates.</text>
        <dbReference type="EC" id="3.2.1.18"/>
    </reaction>
</comment>
<comment type="similarity">
    <text evidence="2">Belongs to the glycosyl hydrolase 33 family.</text>
</comment>
<evidence type="ECO:0000313" key="9">
    <source>
        <dbReference type="Proteomes" id="UP001336835"/>
    </source>
</evidence>
<evidence type="ECO:0000256" key="4">
    <source>
        <dbReference type="ARBA" id="ARBA00022737"/>
    </source>
</evidence>
<dbReference type="SUPFAM" id="SSF50939">
    <property type="entry name" value="Sialidases"/>
    <property type="match status" value="1"/>
</dbReference>
<dbReference type="Pfam" id="PF14873">
    <property type="entry name" value="BNR_assoc_N"/>
    <property type="match status" value="1"/>
</dbReference>
<dbReference type="GO" id="GO:0004308">
    <property type="term" value="F:exo-alpha-sialidase activity"/>
    <property type="evidence" value="ECO:0007669"/>
    <property type="project" value="UniProtKB-EC"/>
</dbReference>
<keyword evidence="8" id="KW-0378">Hydrolase</keyword>
<dbReference type="InterPro" id="IPR008377">
    <property type="entry name" value="Sialidase_trypan"/>
</dbReference>
<dbReference type="RefSeq" id="WP_330106922.1">
    <property type="nucleotide sequence ID" value="NZ_JAZDQT010000001.1"/>
</dbReference>
<dbReference type="InterPro" id="IPR011040">
    <property type="entry name" value="Sialidase"/>
</dbReference>
<dbReference type="Proteomes" id="UP001336835">
    <property type="component" value="Unassembled WGS sequence"/>
</dbReference>
<dbReference type="PANTHER" id="PTHR10628">
    <property type="entry name" value="SIALIDASE"/>
    <property type="match status" value="1"/>
</dbReference>
<feature type="domain" description="Sialidase" evidence="6">
    <location>
        <begin position="205"/>
        <end position="482"/>
    </location>
</feature>
<keyword evidence="5" id="KW-0732">Signal</keyword>
<dbReference type="InterPro" id="IPR036278">
    <property type="entry name" value="Sialidase_sf"/>
</dbReference>
<dbReference type="PANTHER" id="PTHR10628:SF30">
    <property type="entry name" value="EXO-ALPHA-SIALIDASE"/>
    <property type="match status" value="1"/>
</dbReference>
<reference evidence="8 9" key="1">
    <citation type="submission" date="2024-01" db="EMBL/GenBank/DDBJ databases">
        <title>Pedobacter sp. nov., isolated from fresh soil.</title>
        <authorList>
            <person name="Le N.T.T."/>
        </authorList>
    </citation>
    <scope>NUCLEOTIDE SEQUENCE [LARGE SCALE GENOMIC DNA]</scope>
    <source>
        <strain evidence="8 9">KR3-3</strain>
    </source>
</reference>
<proteinExistence type="inferred from homology"/>
<evidence type="ECO:0000259" key="6">
    <source>
        <dbReference type="Pfam" id="PF13088"/>
    </source>
</evidence>
<comment type="caution">
    <text evidence="8">The sequence shown here is derived from an EMBL/GenBank/DDBJ whole genome shotgun (WGS) entry which is preliminary data.</text>
</comment>
<evidence type="ECO:0000313" key="8">
    <source>
        <dbReference type="EMBL" id="MEE1944554.1"/>
    </source>
</evidence>
<sequence length="507" mass="56206">MKNTFLLLIALGFFGPVPVNAQEIKVSLLAKKQPVFTQSNQNPVLRLSVNNTSSLSLNAFSGTVGAESVKDIEKIELYDSDTLSHFTTKHLLGEAQIDGRKFTIKFKEPATFNQHHLWLNVVLKNSAKLSHQLLLQADYFLAGNGKQIRLDREQFAFRIGRVVRKHGDDNVDTYRIPGIATTVSGALISVYDIRYLNARDLPANIDVGMSRSLDRGETWEPMKVIMDMGEPNENNGVGDPAILYDAKTHTIWMAALWSKGNRSISGSKPGLLPDETGQLVLVKSTDDGLTWSKPISITAEVKNPKWNLFFNGPGTGTVMADGTLVFPAQYWDENKLPHSTIIYSKDQGQSWKAGIGAKNNTTESAVVETVPGQLMLNMRDNAGKFRSIATTNDFGQTWQTHPTSANTLVDPVCMGSLIRAKAKVKGKLQEVLFFSNPNSSVSRKNLTLKASLDLGQTWSEKAQLLIDERESYGYSALTMIDENTIGILYEGVRDLYFVQVKVNDLFR</sequence>
<keyword evidence="8" id="KW-0326">Glycosidase</keyword>
<dbReference type="EC" id="3.2.1.18" evidence="3"/>
<evidence type="ECO:0000256" key="3">
    <source>
        <dbReference type="ARBA" id="ARBA00012733"/>
    </source>
</evidence>
<accession>A0ABU7I579</accession>
<evidence type="ECO:0000259" key="7">
    <source>
        <dbReference type="Pfam" id="PF14873"/>
    </source>
</evidence>
<dbReference type="CDD" id="cd15482">
    <property type="entry name" value="Sialidase_non-viral"/>
    <property type="match status" value="1"/>
</dbReference>
<organism evidence="8 9">
    <name type="scientific">Pedobacter albus</name>
    <dbReference type="NCBI Taxonomy" id="3113905"/>
    <lineage>
        <taxon>Bacteria</taxon>
        <taxon>Pseudomonadati</taxon>
        <taxon>Bacteroidota</taxon>
        <taxon>Sphingobacteriia</taxon>
        <taxon>Sphingobacteriales</taxon>
        <taxon>Sphingobacteriaceae</taxon>
        <taxon>Pedobacter</taxon>
    </lineage>
</organism>
<dbReference type="PRINTS" id="PR01803">
    <property type="entry name" value="TCSIALIDASE"/>
</dbReference>
<keyword evidence="4" id="KW-0677">Repeat</keyword>
<dbReference type="Pfam" id="PF13088">
    <property type="entry name" value="BNR_2"/>
    <property type="match status" value="1"/>
</dbReference>
<feature type="signal peptide" evidence="5">
    <location>
        <begin position="1"/>
        <end position="21"/>
    </location>
</feature>
<feature type="domain" description="Sialidase N-terminal" evidence="7">
    <location>
        <begin position="26"/>
        <end position="139"/>
    </location>
</feature>
<dbReference type="EMBL" id="JAZDQT010000001">
    <property type="protein sequence ID" value="MEE1944554.1"/>
    <property type="molecule type" value="Genomic_DNA"/>
</dbReference>
<keyword evidence="9" id="KW-1185">Reference proteome</keyword>
<gene>
    <name evidence="8" type="ORF">VRU48_05505</name>
</gene>
<dbReference type="InterPro" id="IPR029456">
    <property type="entry name" value="Sialidase_N"/>
</dbReference>